<organism evidence="1 2">
    <name type="scientific">Ridgeia piscesae</name>
    <name type="common">Tubeworm</name>
    <dbReference type="NCBI Taxonomy" id="27915"/>
    <lineage>
        <taxon>Eukaryota</taxon>
        <taxon>Metazoa</taxon>
        <taxon>Spiralia</taxon>
        <taxon>Lophotrochozoa</taxon>
        <taxon>Annelida</taxon>
        <taxon>Polychaeta</taxon>
        <taxon>Sedentaria</taxon>
        <taxon>Canalipalpata</taxon>
        <taxon>Sabellida</taxon>
        <taxon>Siboglinidae</taxon>
        <taxon>Ridgeia</taxon>
    </lineage>
</organism>
<accession>A0AAD9P0X4</accession>
<dbReference type="PANTHER" id="PTHR13333">
    <property type="entry name" value="M-AAA PROTEASE-INTERACTING PROTEIN 1, MITOCHONDRIAL"/>
    <property type="match status" value="1"/>
</dbReference>
<sequence length="262" mass="30233">MSWKLCERLLIPLTVVGHHAKQPSQLSRYSTLFCRRSTLSRHIPVFPVTSLRILSSPVVPQPDVDRSLFHREPRRYCSGDKSKNDNDVQKTTVSGYIVHVPHPIRWLKTKLYEYILRTRVEPSFDFSEFLVGCKQAISYFTRLAATSNYSEMANVASDQVVQQMQETLLTWTLEQQCSIELTPGDMSIVKPNITNITRQEDSYLVDIDVLCLALKNHDSGPLFIELVLRFNREYTEEDSGEWRISNVNHLSVKEFSLPPKDE</sequence>
<name>A0AAD9P0X4_RIDPI</name>
<evidence type="ECO:0008006" key="3">
    <source>
        <dbReference type="Google" id="ProtNLM"/>
    </source>
</evidence>
<dbReference type="GO" id="GO:0032979">
    <property type="term" value="P:protein insertion into mitochondrial inner membrane from matrix"/>
    <property type="evidence" value="ECO:0007669"/>
    <property type="project" value="TreeGrafter"/>
</dbReference>
<dbReference type="GO" id="GO:0005743">
    <property type="term" value="C:mitochondrial inner membrane"/>
    <property type="evidence" value="ECO:0007669"/>
    <property type="project" value="TreeGrafter"/>
</dbReference>
<comment type="caution">
    <text evidence="1">The sequence shown here is derived from an EMBL/GenBank/DDBJ whole genome shotgun (WGS) entry which is preliminary data.</text>
</comment>
<reference evidence="1" key="1">
    <citation type="journal article" date="2023" name="Mol. Biol. Evol.">
        <title>Third-Generation Sequencing Reveals the Adaptive Role of the Epigenome in Three Deep-Sea Polychaetes.</title>
        <authorList>
            <person name="Perez M."/>
            <person name="Aroh O."/>
            <person name="Sun Y."/>
            <person name="Lan Y."/>
            <person name="Juniper S.K."/>
            <person name="Young C.R."/>
            <person name="Angers B."/>
            <person name="Qian P.Y."/>
        </authorList>
    </citation>
    <scope>NUCLEOTIDE SEQUENCE</scope>
    <source>
        <strain evidence="1">R07B-5</strain>
    </source>
</reference>
<dbReference type="AlphaFoldDB" id="A0AAD9P0X4"/>
<evidence type="ECO:0000313" key="2">
    <source>
        <dbReference type="Proteomes" id="UP001209878"/>
    </source>
</evidence>
<proteinExistence type="predicted"/>
<dbReference type="Proteomes" id="UP001209878">
    <property type="component" value="Unassembled WGS sequence"/>
</dbReference>
<dbReference type="GO" id="GO:0043022">
    <property type="term" value="F:ribosome binding"/>
    <property type="evidence" value="ECO:0007669"/>
    <property type="project" value="TreeGrafter"/>
</dbReference>
<dbReference type="PANTHER" id="PTHR13333:SF5">
    <property type="entry name" value="M-AAA PROTEASE-INTERACTING PROTEIN 1, MITOCHONDRIAL"/>
    <property type="match status" value="1"/>
</dbReference>
<dbReference type="EMBL" id="JAODUO010000213">
    <property type="protein sequence ID" value="KAK2186097.1"/>
    <property type="molecule type" value="Genomic_DNA"/>
</dbReference>
<gene>
    <name evidence="1" type="ORF">NP493_213g01008</name>
</gene>
<keyword evidence="2" id="KW-1185">Reference proteome</keyword>
<evidence type="ECO:0000313" key="1">
    <source>
        <dbReference type="EMBL" id="KAK2186097.1"/>
    </source>
</evidence>
<protein>
    <recommendedName>
        <fullName evidence="3">Tim44-like domain-containing protein</fullName>
    </recommendedName>
</protein>